<dbReference type="Pfam" id="PF05977">
    <property type="entry name" value="MFS_3"/>
    <property type="match status" value="1"/>
</dbReference>
<dbReference type="InterPro" id="IPR020846">
    <property type="entry name" value="MFS_dom"/>
</dbReference>
<feature type="transmembrane region" description="Helical" evidence="7">
    <location>
        <begin position="204"/>
        <end position="224"/>
    </location>
</feature>
<feature type="transmembrane region" description="Helical" evidence="7">
    <location>
        <begin position="97"/>
        <end position="118"/>
    </location>
</feature>
<dbReference type="PANTHER" id="PTHR23513:SF6">
    <property type="entry name" value="MAJOR FACILITATOR SUPERFAMILY ASSOCIATED DOMAIN-CONTAINING PROTEIN"/>
    <property type="match status" value="1"/>
</dbReference>
<evidence type="ECO:0000256" key="3">
    <source>
        <dbReference type="ARBA" id="ARBA00022475"/>
    </source>
</evidence>
<keyword evidence="10" id="KW-1185">Reference proteome</keyword>
<keyword evidence="3" id="KW-1003">Cell membrane</keyword>
<dbReference type="Gene3D" id="1.20.1250.20">
    <property type="entry name" value="MFS general substrate transporter like domains"/>
    <property type="match status" value="1"/>
</dbReference>
<organism evidence="9 10">
    <name type="scientific">Polycladomyces subterraneus</name>
    <dbReference type="NCBI Taxonomy" id="1016997"/>
    <lineage>
        <taxon>Bacteria</taxon>
        <taxon>Bacillati</taxon>
        <taxon>Bacillota</taxon>
        <taxon>Bacilli</taxon>
        <taxon>Bacillales</taxon>
        <taxon>Thermoactinomycetaceae</taxon>
        <taxon>Polycladomyces</taxon>
    </lineage>
</organism>
<evidence type="ECO:0000256" key="2">
    <source>
        <dbReference type="ARBA" id="ARBA00022448"/>
    </source>
</evidence>
<comment type="caution">
    <text evidence="9">The sequence shown here is derived from an EMBL/GenBank/DDBJ whole genome shotgun (WGS) entry which is preliminary data.</text>
</comment>
<evidence type="ECO:0000256" key="6">
    <source>
        <dbReference type="ARBA" id="ARBA00023136"/>
    </source>
</evidence>
<feature type="transmembrane region" description="Helical" evidence="7">
    <location>
        <begin position="169"/>
        <end position="192"/>
    </location>
</feature>
<feature type="transmembrane region" description="Helical" evidence="7">
    <location>
        <begin position="124"/>
        <end position="148"/>
    </location>
</feature>
<evidence type="ECO:0000256" key="4">
    <source>
        <dbReference type="ARBA" id="ARBA00022692"/>
    </source>
</evidence>
<gene>
    <name evidence="9" type="ORF">NWF35_15135</name>
</gene>
<protein>
    <submittedName>
        <fullName evidence="9">MFS transporter</fullName>
    </submittedName>
</protein>
<dbReference type="EMBL" id="JANRHH010000052">
    <property type="protein sequence ID" value="MDN4595200.1"/>
    <property type="molecule type" value="Genomic_DNA"/>
</dbReference>
<feature type="transmembrane region" description="Helical" evidence="7">
    <location>
        <begin position="32"/>
        <end position="58"/>
    </location>
</feature>
<keyword evidence="6 7" id="KW-0472">Membrane</keyword>
<sequence length="417" mass="45525">MLDKKTQTKPTTEAFHSVKSRLSSLTYLPTRYTIFLAGLLISRLGDTLYAFAIPWISYELTRSAVVMSSLYAINVLPIVLFGPVVGVLVDRWERRRLMLVADVVRAVLVGLVPVLYLLNLLQLWHLYGISFALAVLSLLFDVATVTAIPHMTEQELMKANAAYQMVNQIADLAGPVLAGIVIAAVGGFQTLWLDALSFGATFLAVWRMPVLGRGVSVSHMGNIFQNMAEGLRWLVRDRLNLSLSLQAMIGNFGYFVAFSILMYYLRSTLHLNAKQTGLNFALLGAGGLLGSIIVVPLEKRFRRGILIPVLLSIGTIGFTLAILSPFWLVPGIAFGTVATCNVAWNTLVQSVRQETVPEAMLGRVLSFSRVFTRLAMPLGAMVGGLISNFDPVAVFVVAAVTKGLEVIIALSSPIRKL</sequence>
<dbReference type="PROSITE" id="PS50850">
    <property type="entry name" value="MFS"/>
    <property type="match status" value="1"/>
</dbReference>
<dbReference type="InterPro" id="IPR036259">
    <property type="entry name" value="MFS_trans_sf"/>
</dbReference>
<dbReference type="RefSeq" id="WP_301240221.1">
    <property type="nucleotide sequence ID" value="NZ_JANRHH010000052.1"/>
</dbReference>
<evidence type="ECO:0000256" key="1">
    <source>
        <dbReference type="ARBA" id="ARBA00004651"/>
    </source>
</evidence>
<feature type="transmembrane region" description="Helical" evidence="7">
    <location>
        <begin position="360"/>
        <end position="386"/>
    </location>
</feature>
<feature type="domain" description="Major facilitator superfamily (MFS) profile" evidence="8">
    <location>
        <begin position="31"/>
        <end position="417"/>
    </location>
</feature>
<name>A0ABT8IQW7_9BACL</name>
<dbReference type="SUPFAM" id="SSF103473">
    <property type="entry name" value="MFS general substrate transporter"/>
    <property type="match status" value="1"/>
</dbReference>
<dbReference type="CDD" id="cd06173">
    <property type="entry name" value="MFS_MefA_like"/>
    <property type="match status" value="1"/>
</dbReference>
<proteinExistence type="predicted"/>
<dbReference type="Proteomes" id="UP001174196">
    <property type="component" value="Unassembled WGS sequence"/>
</dbReference>
<feature type="transmembrane region" description="Helical" evidence="7">
    <location>
        <begin position="329"/>
        <end position="348"/>
    </location>
</feature>
<feature type="transmembrane region" description="Helical" evidence="7">
    <location>
        <begin position="70"/>
        <end position="90"/>
    </location>
</feature>
<feature type="transmembrane region" description="Helical" evidence="7">
    <location>
        <begin position="392"/>
        <end position="411"/>
    </location>
</feature>
<reference evidence="9" key="1">
    <citation type="submission" date="2022-08" db="EMBL/GenBank/DDBJ databases">
        <title>Polycladomyces zharkentsis sp. nov., a novel thermophilic CMC and starch-degrading bacterium isolated from a geothermal spring in Kazakhstan.</title>
        <authorList>
            <person name="Mashzhan A."/>
            <person name="Kistaubaeva A."/>
            <person name="Javier-Lopez R."/>
            <person name="Birkeland N.-K."/>
        </authorList>
    </citation>
    <scope>NUCLEOTIDE SEQUENCE</scope>
    <source>
        <strain evidence="9">KSR 13</strain>
    </source>
</reference>
<dbReference type="InterPro" id="IPR010290">
    <property type="entry name" value="TM_effector"/>
</dbReference>
<feature type="transmembrane region" description="Helical" evidence="7">
    <location>
        <begin position="245"/>
        <end position="265"/>
    </location>
</feature>
<accession>A0ABT8IQW7</accession>
<evidence type="ECO:0000313" key="9">
    <source>
        <dbReference type="EMBL" id="MDN4595200.1"/>
    </source>
</evidence>
<keyword evidence="4 7" id="KW-0812">Transmembrane</keyword>
<evidence type="ECO:0000259" key="8">
    <source>
        <dbReference type="PROSITE" id="PS50850"/>
    </source>
</evidence>
<evidence type="ECO:0000313" key="10">
    <source>
        <dbReference type="Proteomes" id="UP001174196"/>
    </source>
</evidence>
<comment type="subcellular location">
    <subcellularLocation>
        <location evidence="1">Cell membrane</location>
        <topology evidence="1">Multi-pass membrane protein</topology>
    </subcellularLocation>
</comment>
<evidence type="ECO:0000256" key="7">
    <source>
        <dbReference type="SAM" id="Phobius"/>
    </source>
</evidence>
<feature type="transmembrane region" description="Helical" evidence="7">
    <location>
        <begin position="304"/>
        <end position="323"/>
    </location>
</feature>
<keyword evidence="2" id="KW-0813">Transport</keyword>
<feature type="transmembrane region" description="Helical" evidence="7">
    <location>
        <begin position="277"/>
        <end position="297"/>
    </location>
</feature>
<evidence type="ECO:0000256" key="5">
    <source>
        <dbReference type="ARBA" id="ARBA00022989"/>
    </source>
</evidence>
<keyword evidence="5 7" id="KW-1133">Transmembrane helix</keyword>
<dbReference type="PANTHER" id="PTHR23513">
    <property type="entry name" value="INTEGRAL MEMBRANE EFFLUX PROTEIN-RELATED"/>
    <property type="match status" value="1"/>
</dbReference>